<dbReference type="EMBL" id="ML996689">
    <property type="protein sequence ID" value="KAF2403939.1"/>
    <property type="molecule type" value="Genomic_DNA"/>
</dbReference>
<proteinExistence type="predicted"/>
<feature type="compositionally biased region" description="Basic and acidic residues" evidence="1">
    <location>
        <begin position="7"/>
        <end position="17"/>
    </location>
</feature>
<feature type="compositionally biased region" description="Basic and acidic residues" evidence="1">
    <location>
        <begin position="46"/>
        <end position="60"/>
    </location>
</feature>
<evidence type="ECO:0000313" key="3">
    <source>
        <dbReference type="EMBL" id="KAF2403939.1"/>
    </source>
</evidence>
<evidence type="ECO:0000256" key="1">
    <source>
        <dbReference type="SAM" id="MobiDB-lite"/>
    </source>
</evidence>
<evidence type="ECO:0000259" key="2">
    <source>
        <dbReference type="PROSITE" id="PS51184"/>
    </source>
</evidence>
<accession>A0A6G1I793</accession>
<dbReference type="SUPFAM" id="SSF51197">
    <property type="entry name" value="Clavaminate synthase-like"/>
    <property type="match status" value="1"/>
</dbReference>
<dbReference type="Gene3D" id="2.60.120.650">
    <property type="entry name" value="Cupin"/>
    <property type="match status" value="1"/>
</dbReference>
<dbReference type="InterPro" id="IPR003347">
    <property type="entry name" value="JmjC_dom"/>
</dbReference>
<dbReference type="Proteomes" id="UP000799640">
    <property type="component" value="Unassembled WGS sequence"/>
</dbReference>
<feature type="region of interest" description="Disordered" evidence="1">
    <location>
        <begin position="424"/>
        <end position="449"/>
    </location>
</feature>
<keyword evidence="4" id="KW-1185">Reference proteome</keyword>
<feature type="region of interest" description="Disordered" evidence="1">
    <location>
        <begin position="533"/>
        <end position="554"/>
    </location>
</feature>
<protein>
    <submittedName>
        <fullName evidence="3">Clavaminate synthase-like protein</fullName>
    </submittedName>
</protein>
<sequence length="608" mass="65901">MGYLKGEAPERTGDSDSGHSTSPLLWTRDIVTSAREASAEGASPNHRNDDSHGTAKDNSERSSTITSTPASPSPSLAPTAPISLPSPFPSPASTAMTTPPPTAPPAGPPTDIPSTRSTLIFLLTKALSTPRPPSDPLLSLSPATLTLLKRDPESASKAAYSQLYAASWRKVNPCWLRLYTDAACHVALALLRAHPLDYIDPTNTDPTTYGRDVLTRVIHALDRVAVMTAALGRETLIAAVMATLRNALPHLPFPAPYTAPDHFPTSTLPAPQARRPIPRLLDPDLPTFQSYLTRSAAAHPATGASPVLIPHALTHWPALHRWRNPQYWLALTLGGRRLVPVELGRSYVDDGWGQTVVEFGAFLARALRDAGWEGMDGKEEGKGVGSGALDDARTPYLAQHDLLRQIEPLRDDVLIPDACFASVPGPRGAEAEAKDDDGDEDGEAPLPTLNTWLGPPGTISPLHFDPHHNILAQVVGSKYLRLYPPSAGKALYPRTKGVGGVDVDVDMSNTGSVDVGEVMWAVEGRRVVWWEPLGEEGDGEEGEEGEDGDEDEQARARRRFKQKFPLYEDDTPYIEGVLREGECLFIPRGWWHYVVALGASCSVSYWWD</sequence>
<organism evidence="3 4">
    <name type="scientific">Trichodelitschia bisporula</name>
    <dbReference type="NCBI Taxonomy" id="703511"/>
    <lineage>
        <taxon>Eukaryota</taxon>
        <taxon>Fungi</taxon>
        <taxon>Dikarya</taxon>
        <taxon>Ascomycota</taxon>
        <taxon>Pezizomycotina</taxon>
        <taxon>Dothideomycetes</taxon>
        <taxon>Dothideomycetes incertae sedis</taxon>
        <taxon>Phaeotrichales</taxon>
        <taxon>Phaeotrichaceae</taxon>
        <taxon>Trichodelitschia</taxon>
    </lineage>
</organism>
<feature type="compositionally biased region" description="Pro residues" evidence="1">
    <location>
        <begin position="98"/>
        <end position="111"/>
    </location>
</feature>
<feature type="domain" description="JmjC" evidence="2">
    <location>
        <begin position="404"/>
        <end position="608"/>
    </location>
</feature>
<dbReference type="PANTHER" id="PTHR12461">
    <property type="entry name" value="HYPOXIA-INDUCIBLE FACTOR 1 ALPHA INHIBITOR-RELATED"/>
    <property type="match status" value="1"/>
</dbReference>
<reference evidence="3" key="1">
    <citation type="journal article" date="2020" name="Stud. Mycol.">
        <title>101 Dothideomycetes genomes: a test case for predicting lifestyles and emergence of pathogens.</title>
        <authorList>
            <person name="Haridas S."/>
            <person name="Albert R."/>
            <person name="Binder M."/>
            <person name="Bloem J."/>
            <person name="Labutti K."/>
            <person name="Salamov A."/>
            <person name="Andreopoulos B."/>
            <person name="Baker S."/>
            <person name="Barry K."/>
            <person name="Bills G."/>
            <person name="Bluhm B."/>
            <person name="Cannon C."/>
            <person name="Castanera R."/>
            <person name="Culley D."/>
            <person name="Daum C."/>
            <person name="Ezra D."/>
            <person name="Gonzalez J."/>
            <person name="Henrissat B."/>
            <person name="Kuo A."/>
            <person name="Liang C."/>
            <person name="Lipzen A."/>
            <person name="Lutzoni F."/>
            <person name="Magnuson J."/>
            <person name="Mondo S."/>
            <person name="Nolan M."/>
            <person name="Ohm R."/>
            <person name="Pangilinan J."/>
            <person name="Park H.-J."/>
            <person name="Ramirez L."/>
            <person name="Alfaro M."/>
            <person name="Sun H."/>
            <person name="Tritt A."/>
            <person name="Yoshinaga Y."/>
            <person name="Zwiers L.-H."/>
            <person name="Turgeon B."/>
            <person name="Goodwin S."/>
            <person name="Spatafora J."/>
            <person name="Crous P."/>
            <person name="Grigoriev I."/>
        </authorList>
    </citation>
    <scope>NUCLEOTIDE SEQUENCE</scope>
    <source>
        <strain evidence="3">CBS 262.69</strain>
    </source>
</reference>
<dbReference type="OrthoDB" id="47172at2759"/>
<feature type="compositionally biased region" description="Low complexity" evidence="1">
    <location>
        <begin position="62"/>
        <end position="83"/>
    </location>
</feature>
<dbReference type="AlphaFoldDB" id="A0A6G1I793"/>
<dbReference type="SMART" id="SM00558">
    <property type="entry name" value="JmjC"/>
    <property type="match status" value="1"/>
</dbReference>
<feature type="compositionally biased region" description="Acidic residues" evidence="1">
    <location>
        <begin position="533"/>
        <end position="552"/>
    </location>
</feature>
<dbReference type="PROSITE" id="PS51184">
    <property type="entry name" value="JMJC"/>
    <property type="match status" value="1"/>
</dbReference>
<dbReference type="PANTHER" id="PTHR12461:SF101">
    <property type="entry name" value="TRNA WYBUTOSINE-SYNTHESIZING PROTEIN 4"/>
    <property type="match status" value="1"/>
</dbReference>
<dbReference type="Pfam" id="PF13621">
    <property type="entry name" value="Cupin_8"/>
    <property type="match status" value="1"/>
</dbReference>
<evidence type="ECO:0000313" key="4">
    <source>
        <dbReference type="Proteomes" id="UP000799640"/>
    </source>
</evidence>
<gene>
    <name evidence="3" type="ORF">EJ06DRAFT_527522</name>
</gene>
<feature type="compositionally biased region" description="Acidic residues" evidence="1">
    <location>
        <begin position="433"/>
        <end position="443"/>
    </location>
</feature>
<dbReference type="InterPro" id="IPR041667">
    <property type="entry name" value="Cupin_8"/>
</dbReference>
<feature type="region of interest" description="Disordered" evidence="1">
    <location>
        <begin position="1"/>
        <end position="114"/>
    </location>
</feature>
<name>A0A6G1I793_9PEZI</name>